<dbReference type="AlphaFoldDB" id="A0A1K2HZD4"/>
<name>A0A1K2HZD4_9HYPH</name>
<evidence type="ECO:0000313" key="2">
    <source>
        <dbReference type="Proteomes" id="UP000183447"/>
    </source>
</evidence>
<dbReference type="Proteomes" id="UP000183447">
    <property type="component" value="Unassembled WGS sequence"/>
</dbReference>
<dbReference type="EMBL" id="FPKU01000002">
    <property type="protein sequence ID" value="SFZ84495.1"/>
    <property type="molecule type" value="Genomic_DNA"/>
</dbReference>
<accession>A0A1K2HZD4</accession>
<gene>
    <name evidence="1" type="ORF">SAMN02983003_2042</name>
</gene>
<organism evidence="1 2">
    <name type="scientific">Devosia enhydra</name>
    <dbReference type="NCBI Taxonomy" id="665118"/>
    <lineage>
        <taxon>Bacteria</taxon>
        <taxon>Pseudomonadati</taxon>
        <taxon>Pseudomonadota</taxon>
        <taxon>Alphaproteobacteria</taxon>
        <taxon>Hyphomicrobiales</taxon>
        <taxon>Devosiaceae</taxon>
        <taxon>Devosia</taxon>
    </lineage>
</organism>
<keyword evidence="2" id="KW-1185">Reference proteome</keyword>
<proteinExistence type="predicted"/>
<protein>
    <submittedName>
        <fullName evidence="1">Uncharacterized protein</fullName>
    </submittedName>
</protein>
<reference evidence="1 2" key="1">
    <citation type="submission" date="2016-11" db="EMBL/GenBank/DDBJ databases">
        <authorList>
            <person name="Jaros S."/>
            <person name="Januszkiewicz K."/>
            <person name="Wedrychowicz H."/>
        </authorList>
    </citation>
    <scope>NUCLEOTIDE SEQUENCE [LARGE SCALE GENOMIC DNA]</scope>
    <source>
        <strain evidence="1 2">ATCC 23634</strain>
    </source>
</reference>
<evidence type="ECO:0000313" key="1">
    <source>
        <dbReference type="EMBL" id="SFZ84495.1"/>
    </source>
</evidence>
<sequence>MALTLESLRGNPNKHDRILELMATASAIVESPDDEERAQPDPSFTTYLAGVELETLTEMLMVCSMKADEDLPFRGFTFVRSDEAWLELRDLLISPEIREGFRQKHTQPKTVEIRNRVRAADHIERWLQDRIREEEAEAKR</sequence>